<dbReference type="AlphaFoldDB" id="A0AA38HLW9"/>
<evidence type="ECO:0000313" key="2">
    <source>
        <dbReference type="EMBL" id="KAJ3636392.1"/>
    </source>
</evidence>
<dbReference type="InterPro" id="IPR050358">
    <property type="entry name" value="RSE1/DDB1/CFT1"/>
</dbReference>
<dbReference type="PANTHER" id="PTHR10644">
    <property type="entry name" value="DNA REPAIR/RNA PROCESSING CPSF FAMILY"/>
    <property type="match status" value="1"/>
</dbReference>
<dbReference type="InterPro" id="IPR015943">
    <property type="entry name" value="WD40/YVTN_repeat-like_dom_sf"/>
</dbReference>
<accession>A0AA38HLW9</accession>
<sequence>MAVSELPGSPLAVWTVKTHDSDPYHSYIVVAFINATLVLSIGETVEEVSDSGFLGVVSTLSASSIGEDALLQVYPSGIRHIRADKRINEWKAPAPALIVNCVQYILCAVDFHLPNNTLSCWLCLR</sequence>
<dbReference type="Proteomes" id="UP001168821">
    <property type="component" value="Unassembled WGS sequence"/>
</dbReference>
<protein>
    <recommendedName>
        <fullName evidence="1">RSE1/DDB1/CPSF1 second beta-propeller domain-containing protein</fullName>
    </recommendedName>
</protein>
<name>A0AA38HLW9_9CUCU</name>
<proteinExistence type="predicted"/>
<evidence type="ECO:0000259" key="1">
    <source>
        <dbReference type="Pfam" id="PF23726"/>
    </source>
</evidence>
<comment type="caution">
    <text evidence="2">The sequence shown here is derived from an EMBL/GenBank/DDBJ whole genome shotgun (WGS) entry which is preliminary data.</text>
</comment>
<reference evidence="2" key="1">
    <citation type="journal article" date="2023" name="G3 (Bethesda)">
        <title>Whole genome assemblies of Zophobas morio and Tenebrio molitor.</title>
        <authorList>
            <person name="Kaur S."/>
            <person name="Stinson S.A."/>
            <person name="diCenzo G.C."/>
        </authorList>
    </citation>
    <scope>NUCLEOTIDE SEQUENCE</scope>
    <source>
        <strain evidence="2">QUZm001</strain>
    </source>
</reference>
<dbReference type="Pfam" id="PF23726">
    <property type="entry name" value="Beta-prop_RSE1_2nd"/>
    <property type="match status" value="1"/>
</dbReference>
<dbReference type="EMBL" id="JALNTZ010000144">
    <property type="protein sequence ID" value="KAJ3636392.1"/>
    <property type="molecule type" value="Genomic_DNA"/>
</dbReference>
<gene>
    <name evidence="2" type="ORF">Zmor_004276</name>
</gene>
<keyword evidence="3" id="KW-1185">Reference proteome</keyword>
<dbReference type="InterPro" id="IPR058543">
    <property type="entry name" value="Beta-prop_RSE1/DDB1/CPSF1_2nd"/>
</dbReference>
<dbReference type="Gene3D" id="2.130.10.10">
    <property type="entry name" value="YVTN repeat-like/Quinoprotein amine dehydrogenase"/>
    <property type="match status" value="1"/>
</dbReference>
<feature type="domain" description="RSE1/DDB1/CPSF1 second beta-propeller" evidence="1">
    <location>
        <begin position="2"/>
        <end position="102"/>
    </location>
</feature>
<organism evidence="2 3">
    <name type="scientific">Zophobas morio</name>
    <dbReference type="NCBI Taxonomy" id="2755281"/>
    <lineage>
        <taxon>Eukaryota</taxon>
        <taxon>Metazoa</taxon>
        <taxon>Ecdysozoa</taxon>
        <taxon>Arthropoda</taxon>
        <taxon>Hexapoda</taxon>
        <taxon>Insecta</taxon>
        <taxon>Pterygota</taxon>
        <taxon>Neoptera</taxon>
        <taxon>Endopterygota</taxon>
        <taxon>Coleoptera</taxon>
        <taxon>Polyphaga</taxon>
        <taxon>Cucujiformia</taxon>
        <taxon>Tenebrionidae</taxon>
        <taxon>Zophobas</taxon>
    </lineage>
</organism>
<evidence type="ECO:0000313" key="3">
    <source>
        <dbReference type="Proteomes" id="UP001168821"/>
    </source>
</evidence>